<dbReference type="PROSITE" id="PS51257">
    <property type="entry name" value="PROKAR_LIPOPROTEIN"/>
    <property type="match status" value="1"/>
</dbReference>
<evidence type="ECO:0000313" key="1">
    <source>
        <dbReference type="EMBL" id="PJD86735.1"/>
    </source>
</evidence>
<gene>
    <name evidence="1" type="ORF">B9Q30_09030</name>
</gene>
<dbReference type="OrthoDB" id="9157170at2"/>
<accession>A0A2G4WKH3</accession>
<sequence>MRKFLSILACSLIIVGCTPSEKDFIDMGESLVKDTLKDPDSAKFESFFRDFGENSGYVCGYVNAKNSYGAYTGKKPYYVRIEVKDGKVNNHGPIIIINDQDQKKIDSYESICQRD</sequence>
<dbReference type="AlphaFoldDB" id="A0A2G4WKH3"/>
<dbReference type="RefSeq" id="WP_032622495.1">
    <property type="nucleotide sequence ID" value="NZ_BEFY01000011.1"/>
</dbReference>
<dbReference type="Proteomes" id="UP000229974">
    <property type="component" value="Unassembled WGS sequence"/>
</dbReference>
<name>A0A2G4WKH3_9ENTR</name>
<protein>
    <submittedName>
        <fullName evidence="1">Uncharacterized protein</fullName>
    </submittedName>
</protein>
<evidence type="ECO:0000313" key="2">
    <source>
        <dbReference type="Proteomes" id="UP000229974"/>
    </source>
</evidence>
<reference evidence="1 2" key="1">
    <citation type="journal article" date="2017" name="J. Antimicrob. Chemother.">
        <title>Characterization of the population structure, drug resistance mechanisms and plasmids of the community-associated Enterobacter cloacae complex in China.</title>
        <authorList>
            <person name="Zhou K."/>
            <person name="Yu W."/>
            <person name="Cao X."/>
            <person name="Shen P."/>
            <person name="Lu H."/>
            <person name="Luo Q."/>
            <person name="Rossen J.W.A."/>
            <person name="Xiao Y."/>
        </authorList>
    </citation>
    <scope>NUCLEOTIDE SEQUENCE [LARGE SCALE GENOMIC DNA]</scope>
    <source>
        <strain evidence="1 2">ECC904</strain>
    </source>
</reference>
<proteinExistence type="predicted"/>
<dbReference type="EMBL" id="NEEW01000005">
    <property type="protein sequence ID" value="PJD86735.1"/>
    <property type="molecule type" value="Genomic_DNA"/>
</dbReference>
<organism evidence="1 2">
    <name type="scientific">Enterobacter hormaechei</name>
    <dbReference type="NCBI Taxonomy" id="158836"/>
    <lineage>
        <taxon>Bacteria</taxon>
        <taxon>Pseudomonadati</taxon>
        <taxon>Pseudomonadota</taxon>
        <taxon>Gammaproteobacteria</taxon>
        <taxon>Enterobacterales</taxon>
        <taxon>Enterobacteriaceae</taxon>
        <taxon>Enterobacter</taxon>
        <taxon>Enterobacter cloacae complex</taxon>
    </lineage>
</organism>
<comment type="caution">
    <text evidence="1">The sequence shown here is derived from an EMBL/GenBank/DDBJ whole genome shotgun (WGS) entry which is preliminary data.</text>
</comment>